<protein>
    <recommendedName>
        <fullName evidence="5">Kelch repeat protein</fullName>
    </recommendedName>
</protein>
<feature type="compositionally biased region" description="Basic and acidic residues" evidence="1">
    <location>
        <begin position="560"/>
        <end position="574"/>
    </location>
</feature>
<evidence type="ECO:0000313" key="4">
    <source>
        <dbReference type="Proteomes" id="UP000009058"/>
    </source>
</evidence>
<dbReference type="SUPFAM" id="SSF50965">
    <property type="entry name" value="Galactose oxidase, central domain"/>
    <property type="match status" value="1"/>
</dbReference>
<dbReference type="GeneID" id="2680049"/>
<dbReference type="InParanoid" id="G4N5G3"/>
<feature type="compositionally biased region" description="Polar residues" evidence="1">
    <location>
        <begin position="129"/>
        <end position="139"/>
    </location>
</feature>
<dbReference type="AlphaFoldDB" id="G4N5G3"/>
<dbReference type="InterPro" id="IPR015915">
    <property type="entry name" value="Kelch-typ_b-propeller"/>
</dbReference>
<evidence type="ECO:0000256" key="2">
    <source>
        <dbReference type="SAM" id="Phobius"/>
    </source>
</evidence>
<keyword evidence="2" id="KW-1133">Transmembrane helix</keyword>
<feature type="region of interest" description="Disordered" evidence="1">
    <location>
        <begin position="496"/>
        <end position="591"/>
    </location>
</feature>
<reference key="2">
    <citation type="submission" date="2011-05" db="EMBL/GenBank/DDBJ databases">
        <title>The Genome Sequence of Magnaporthe oryzae 70-15.</title>
        <authorList>
            <consortium name="The Broad Institute Genome Sequencing Platform"/>
            <person name="Ma L.-J."/>
            <person name="Dead R."/>
            <person name="Young S.K."/>
            <person name="Zeng Q."/>
            <person name="Gargeya S."/>
            <person name="Fitzgerald M."/>
            <person name="Haas B."/>
            <person name="Abouelleil A."/>
            <person name="Alvarado L."/>
            <person name="Arachchi H.M."/>
            <person name="Berlin A."/>
            <person name="Brown A."/>
            <person name="Chapman S.B."/>
            <person name="Chen Z."/>
            <person name="Dunbar C."/>
            <person name="Freedman E."/>
            <person name="Gearin G."/>
            <person name="Gellesch M."/>
            <person name="Goldberg J."/>
            <person name="Griggs A."/>
            <person name="Gujja S."/>
            <person name="Heiman D."/>
            <person name="Howarth C."/>
            <person name="Larson L."/>
            <person name="Lui A."/>
            <person name="MacDonald P.J.P."/>
            <person name="Mehta T."/>
            <person name="Montmayeur A."/>
            <person name="Murphy C."/>
            <person name="Neiman D."/>
            <person name="Pearson M."/>
            <person name="Priest M."/>
            <person name="Roberts A."/>
            <person name="Saif S."/>
            <person name="Shea T."/>
            <person name="Shenoy N."/>
            <person name="Sisk P."/>
            <person name="Stolte C."/>
            <person name="Sykes S."/>
            <person name="Yandava C."/>
            <person name="Wortman J."/>
            <person name="Nusbaum C."/>
            <person name="Birren B."/>
        </authorList>
    </citation>
    <scope>NUCLEOTIDE SEQUENCE</scope>
    <source>
        <strain>70-15</strain>
    </source>
</reference>
<dbReference type="VEuPathDB" id="FungiDB:MGG_09069"/>
<dbReference type="OMA" id="FDISAMA"/>
<keyword evidence="2" id="KW-0812">Transmembrane</keyword>
<keyword evidence="2" id="KW-0472">Membrane</keyword>
<dbReference type="InterPro" id="IPR011043">
    <property type="entry name" value="Gal_Oxase/kelch_b-propeller"/>
</dbReference>
<feature type="compositionally biased region" description="Polar residues" evidence="1">
    <location>
        <begin position="510"/>
        <end position="519"/>
    </location>
</feature>
<evidence type="ECO:0008006" key="5">
    <source>
        <dbReference type="Google" id="ProtNLM"/>
    </source>
</evidence>
<dbReference type="Proteomes" id="UP000009058">
    <property type="component" value="Chromosome 3"/>
</dbReference>
<keyword evidence="4" id="KW-1185">Reference proteome</keyword>
<evidence type="ECO:0000256" key="1">
    <source>
        <dbReference type="SAM" id="MobiDB-lite"/>
    </source>
</evidence>
<feature type="transmembrane region" description="Helical" evidence="2">
    <location>
        <begin position="463"/>
        <end position="489"/>
    </location>
</feature>
<dbReference type="EMBL" id="CM001233">
    <property type="protein sequence ID" value="EHA51363.1"/>
    <property type="molecule type" value="Genomic_DNA"/>
</dbReference>
<feature type="compositionally biased region" description="Polar residues" evidence="1">
    <location>
        <begin position="533"/>
        <end position="543"/>
    </location>
</feature>
<sequence length="591" mass="64234">MKSRQLPSDESSVRLKARGRVSEQTLATTGDFLYIQGGTAMIPNSDYKGGAVEDRTFVLPLKESWSTNDLDLDKKGYANPGYVGVASMSMAMWTSPGNKELLFWGGQSALKGGNKGSRDARLQKFTPDSPGSKSGSWRSVPSEPTVESSQQRVYRTYGGSWTQCNGLGFYLGGAVSNETDSHFPNVGSDWTTLSGLIIYDIASDTWQNRSTKSFGNGGGSYTWGSAACLPTLGTNGKGIVVFIGGSHANLLQNSQASTDEMLPMNEINFYDIGSGRFYKQRTTGATPQPRHGGCIVAAKAGNSRTYEVVVYGGCKQPKDTYILTIPGFRWFSADSANGSPDNDRQYHSCAIIGKGARQMVAYGGYPTTLDGSWQNFSSTANQWGDSSLQVLDMTELKWKETYDSDAPSYQQPTMVRNWYKESGLKNVSWNSDSVRALFANLIENPLSDEPLTANSPSSAGAPIGAIVGGVVGAIVVLILIAGSLLYLCWYKPRRQGPSSTHEPMQPEYVGSSNRQSQGIANLYQPPPQHFDAHTNQLEQQHAYSSKRCAELPSPPSSPPPHKENEMRMGSHSEGAHIFCQELPAYRDPRAT</sequence>
<proteinExistence type="predicted"/>
<evidence type="ECO:0000313" key="3">
    <source>
        <dbReference type="EMBL" id="EHA51363.1"/>
    </source>
</evidence>
<name>G4N5G3_PYRO7</name>
<dbReference type="SUPFAM" id="SSF117281">
    <property type="entry name" value="Kelch motif"/>
    <property type="match status" value="1"/>
</dbReference>
<dbReference type="KEGG" id="mgr:MGG_09069"/>
<dbReference type="SMR" id="G4N5G3"/>
<dbReference type="HOGENOM" id="CLU_012508_3_1_1"/>
<reference evidence="3 4" key="1">
    <citation type="journal article" date="2005" name="Nature">
        <title>The genome sequence of the rice blast fungus Magnaporthe grisea.</title>
        <authorList>
            <person name="Dean R.A."/>
            <person name="Talbot N.J."/>
            <person name="Ebbole D.J."/>
            <person name="Farman M.L."/>
            <person name="Mitchell T.K."/>
            <person name="Orbach M.J."/>
            <person name="Thon M."/>
            <person name="Kulkarni R."/>
            <person name="Xu J.R."/>
            <person name="Pan H."/>
            <person name="Read N.D."/>
            <person name="Lee Y.H."/>
            <person name="Carbone I."/>
            <person name="Brown D."/>
            <person name="Oh Y.Y."/>
            <person name="Donofrio N."/>
            <person name="Jeong J.S."/>
            <person name="Soanes D.M."/>
            <person name="Djonovic S."/>
            <person name="Kolomiets E."/>
            <person name="Rehmeyer C."/>
            <person name="Li W."/>
            <person name="Harding M."/>
            <person name="Kim S."/>
            <person name="Lebrun M.H."/>
            <person name="Bohnert H."/>
            <person name="Coughlan S."/>
            <person name="Butler J."/>
            <person name="Calvo S."/>
            <person name="Ma L.J."/>
            <person name="Nicol R."/>
            <person name="Purcell S."/>
            <person name="Nusbaum C."/>
            <person name="Galagan J.E."/>
            <person name="Birren B.W."/>
        </authorList>
    </citation>
    <scope>NUCLEOTIDE SEQUENCE [LARGE SCALE GENOMIC DNA]</scope>
    <source>
        <strain evidence="4">70-15 / ATCC MYA-4617 / FGSC 8958</strain>
    </source>
</reference>
<dbReference type="RefSeq" id="XP_003711170.1">
    <property type="nucleotide sequence ID" value="XM_003711122.1"/>
</dbReference>
<organism evidence="3 4">
    <name type="scientific">Pyricularia oryzae (strain 70-15 / ATCC MYA-4617 / FGSC 8958)</name>
    <name type="common">Rice blast fungus</name>
    <name type="synonym">Magnaporthe oryzae</name>
    <dbReference type="NCBI Taxonomy" id="242507"/>
    <lineage>
        <taxon>Eukaryota</taxon>
        <taxon>Fungi</taxon>
        <taxon>Dikarya</taxon>
        <taxon>Ascomycota</taxon>
        <taxon>Pezizomycotina</taxon>
        <taxon>Sordariomycetes</taxon>
        <taxon>Sordariomycetidae</taxon>
        <taxon>Magnaporthales</taxon>
        <taxon>Pyriculariaceae</taxon>
        <taxon>Pyricularia</taxon>
    </lineage>
</organism>
<accession>G4N5G3</accession>
<dbReference type="OrthoDB" id="540004at2759"/>
<gene>
    <name evidence="3" type="ORF">MGG_09069</name>
</gene>
<dbReference type="eggNOG" id="ENOG502SMKA">
    <property type="taxonomic scope" value="Eukaryota"/>
</dbReference>
<feature type="region of interest" description="Disordered" evidence="1">
    <location>
        <begin position="114"/>
        <end position="150"/>
    </location>
</feature>